<dbReference type="EMBL" id="CAEKKB010000008">
    <property type="protein sequence ID" value="CAB4319804.1"/>
    <property type="molecule type" value="Genomic_DNA"/>
</dbReference>
<evidence type="ECO:0000313" key="2">
    <source>
        <dbReference type="Proteomes" id="UP000507245"/>
    </source>
</evidence>
<reference evidence="2" key="1">
    <citation type="journal article" date="2020" name="Genome Biol.">
        <title>Gamete binning: chromosome-level and haplotype-resolved genome assembly enabled by high-throughput single-cell sequencing of gamete genomes.</title>
        <authorList>
            <person name="Campoy J.A."/>
            <person name="Sun H."/>
            <person name="Goel M."/>
            <person name="Jiao W.-B."/>
            <person name="Folz-Donahue K."/>
            <person name="Wang N."/>
            <person name="Rubio M."/>
            <person name="Liu C."/>
            <person name="Kukat C."/>
            <person name="Ruiz D."/>
            <person name="Huettel B."/>
            <person name="Schneeberger K."/>
        </authorList>
    </citation>
    <scope>NUCLEOTIDE SEQUENCE [LARGE SCALE GENOMIC DNA]</scope>
    <source>
        <strain evidence="2">cv. Rojo Pasion</strain>
    </source>
</reference>
<gene>
    <name evidence="1" type="ORF">ORAREDHAP_LOCUS47475</name>
</gene>
<protein>
    <submittedName>
        <fullName evidence="1">Uncharacterized protein</fullName>
    </submittedName>
</protein>
<dbReference type="Proteomes" id="UP000507245">
    <property type="component" value="Unassembled WGS sequence"/>
</dbReference>
<proteinExistence type="predicted"/>
<evidence type="ECO:0000313" key="1">
    <source>
        <dbReference type="EMBL" id="CAB4319804.1"/>
    </source>
</evidence>
<sequence>MHGFWFSSDAGCLDKFLGWATWKMLDLLGLCPGPCRSARYSCNPGPRVLEGR</sequence>
<keyword evidence="2" id="KW-1185">Reference proteome</keyword>
<organism evidence="1 2">
    <name type="scientific">Prunus armeniaca</name>
    <name type="common">Apricot</name>
    <name type="synonym">Armeniaca vulgaris</name>
    <dbReference type="NCBI Taxonomy" id="36596"/>
    <lineage>
        <taxon>Eukaryota</taxon>
        <taxon>Viridiplantae</taxon>
        <taxon>Streptophyta</taxon>
        <taxon>Embryophyta</taxon>
        <taxon>Tracheophyta</taxon>
        <taxon>Spermatophyta</taxon>
        <taxon>Magnoliopsida</taxon>
        <taxon>eudicotyledons</taxon>
        <taxon>Gunneridae</taxon>
        <taxon>Pentapetalae</taxon>
        <taxon>rosids</taxon>
        <taxon>fabids</taxon>
        <taxon>Rosales</taxon>
        <taxon>Rosaceae</taxon>
        <taxon>Amygdaloideae</taxon>
        <taxon>Amygdaleae</taxon>
        <taxon>Prunus</taxon>
    </lineage>
</organism>
<dbReference type="AlphaFoldDB" id="A0A6J5Y8A4"/>
<name>A0A6J5Y8A4_PRUAR</name>
<accession>A0A6J5Y8A4</accession>